<keyword evidence="11" id="KW-0175">Coiled coil</keyword>
<evidence type="ECO:0000256" key="8">
    <source>
        <dbReference type="ARBA" id="ARBA00022927"/>
    </source>
</evidence>
<keyword evidence="10" id="KW-0998">Cell outer membrane</keyword>
<evidence type="ECO:0000259" key="14">
    <source>
        <dbReference type="Pfam" id="PF05662"/>
    </source>
</evidence>
<dbReference type="InterPro" id="IPR005594">
    <property type="entry name" value="YadA_C"/>
</dbReference>
<evidence type="ECO:0000259" key="13">
    <source>
        <dbReference type="Pfam" id="PF03895"/>
    </source>
</evidence>
<comment type="subcellular location">
    <subcellularLocation>
        <location evidence="2">Cell outer membrane</location>
    </subcellularLocation>
    <subcellularLocation>
        <location evidence="1">Cell surface</location>
    </subcellularLocation>
</comment>
<dbReference type="InterPro" id="IPR008635">
    <property type="entry name" value="Coiled_stalk_dom"/>
</dbReference>
<dbReference type="Pfam" id="PF03895">
    <property type="entry name" value="YadA_anchor"/>
    <property type="match status" value="1"/>
</dbReference>
<evidence type="ECO:0000256" key="10">
    <source>
        <dbReference type="ARBA" id="ARBA00023237"/>
    </source>
</evidence>
<dbReference type="RefSeq" id="WP_368393572.1">
    <property type="nucleotide sequence ID" value="NZ_CACRUX010000034.1"/>
</dbReference>
<keyword evidence="5" id="KW-1134">Transmembrane beta strand</keyword>
<dbReference type="InterPro" id="IPR045584">
    <property type="entry name" value="Pilin-like"/>
</dbReference>
<dbReference type="SUPFAM" id="SSF54523">
    <property type="entry name" value="Pili subunits"/>
    <property type="match status" value="1"/>
</dbReference>
<dbReference type="Pfam" id="PF05662">
    <property type="entry name" value="YadA_stalk"/>
    <property type="match status" value="1"/>
</dbReference>
<comment type="similarity">
    <text evidence="3">Belongs to the autotransporter-2 (AT-2) (TC 1.B.40) family.</text>
</comment>
<evidence type="ECO:0000256" key="5">
    <source>
        <dbReference type="ARBA" id="ARBA00022452"/>
    </source>
</evidence>
<name>A0A6N3B461_9FIRM</name>
<dbReference type="EMBL" id="CACRUX010000034">
    <property type="protein sequence ID" value="VYT94782.1"/>
    <property type="molecule type" value="Genomic_DNA"/>
</dbReference>
<dbReference type="GO" id="GO:0009279">
    <property type="term" value="C:cell outer membrane"/>
    <property type="evidence" value="ECO:0007669"/>
    <property type="project" value="UniProtKB-SubCell"/>
</dbReference>
<evidence type="ECO:0000256" key="11">
    <source>
        <dbReference type="SAM" id="Coils"/>
    </source>
</evidence>
<dbReference type="AlphaFoldDB" id="A0A6N3B461"/>
<feature type="domain" description="Trimeric autotransporter adhesin YadA-like stalk" evidence="14">
    <location>
        <begin position="640"/>
        <end position="680"/>
    </location>
</feature>
<reference evidence="15" key="1">
    <citation type="submission" date="2019-11" db="EMBL/GenBank/DDBJ databases">
        <authorList>
            <person name="Feng L."/>
        </authorList>
    </citation>
    <scope>NUCLEOTIDE SEQUENCE</scope>
    <source>
        <strain evidence="15">VrattiLFYP33</strain>
    </source>
</reference>
<evidence type="ECO:0000256" key="9">
    <source>
        <dbReference type="ARBA" id="ARBA00023136"/>
    </source>
</evidence>
<evidence type="ECO:0000256" key="1">
    <source>
        <dbReference type="ARBA" id="ARBA00004241"/>
    </source>
</evidence>
<feature type="domain" description="Trimeric autotransporter adhesin YadA-like C-terminal membrane anchor" evidence="13">
    <location>
        <begin position="853"/>
        <end position="910"/>
    </location>
</feature>
<sequence>MKIKKNGRHVIKTSLSSAVLLSLLLGGQVFAADNIVVDSGTATGTINTVTDDTTARVVGTGNTVTTSNDAEVFGDDNTVTNSKSQTVIGDKNSVTGRNSGTVSGKQDVRTETVSDLLIGKGNTISGNDTYMKGYESLTVIGNNNTFKAPGGGIVIGDNRMNNDFKDSVIIGSLTPEEKKAANKNIRGMNMTVVGNHAQSGASGTVVGWGAQGLGSFGTVTGFNSVSSLGTTWSSIYGVDNKITGSEYAPVTMVNGAFGTMNKVDYSSNSMVWGTGNWVTNAGGNMIDVVVNGFSDYRYNEFILHGSYNDGYSDHMSEIFRDYASLNGGSVFAMGNSNTSDYARRSSIIGSGNTLNGTENTVSDYNTIAGYQNAGINVNNTSVVGTGNTLNGGNTAVVIGDYNILTGGSNNIILGSMETKDEIKTQIYTPKMDIITRDPYTGTAIPYTMKVKVAVKAHTENISNAVMLGYNTDAQYDGGVALGSNSIASVDKGRYGYNPITGTAFDSDTAIAALSGKESRLTELNNSLGGLESTYTTAKDDYQSKVDNYLEKAATYSEKVQFYNAADAGSADQARYKEQMDAAKTALDEAEIAMNTSETTMNNANKAYTDAVSEKNQITSAWKSNAAAVSVGDSEAGITRQITNVAAGTNDTDAVNVAQLKAAVDAAGTGLQKSNNALSYENNKLSLSIKDSDGKDFITGSVEISDLANSINTRNSVGNFDGDNTITIEKAEGLNEFNGVKYQLKVNTDGKVAADNKGVVNGSTVYNETRVAKDGTYVKQSKSAGENLTALDSQVAANTTQITQNTNNITSISNEVSNITNNVTSLNSQVNKLDNRINRVGAGAAALAALHPQDYDPTAKWDFAAGYGNYKSANAVAIGAFYRPTNDLLFSVGTSMGGGENMFNAGVSIKFGKGSEYSNYSKTDLVSVISSQQAEISAVKADNEAIKADNEAKTKRIEALEKQMQEILSQINR</sequence>
<keyword evidence="7 12" id="KW-0732">Signal</keyword>
<accession>A0A6N3B461</accession>
<keyword evidence="4" id="KW-0813">Transport</keyword>
<dbReference type="Gene3D" id="3.30.1300.30">
    <property type="entry name" value="GSPII I/J protein-like"/>
    <property type="match status" value="1"/>
</dbReference>
<keyword evidence="9" id="KW-0472">Membrane</keyword>
<evidence type="ECO:0000256" key="12">
    <source>
        <dbReference type="SAM" id="SignalP"/>
    </source>
</evidence>
<evidence type="ECO:0000256" key="6">
    <source>
        <dbReference type="ARBA" id="ARBA00022692"/>
    </source>
</evidence>
<evidence type="ECO:0000256" key="4">
    <source>
        <dbReference type="ARBA" id="ARBA00022448"/>
    </source>
</evidence>
<feature type="coiled-coil region" evidence="11">
    <location>
        <begin position="538"/>
        <end position="606"/>
    </location>
</feature>
<gene>
    <name evidence="15" type="primary">yadA_3</name>
    <name evidence="15" type="ORF">VRLFYP33_00858</name>
</gene>
<dbReference type="InterPro" id="IPR011049">
    <property type="entry name" value="Serralysin-like_metalloprot_C"/>
</dbReference>
<dbReference type="GO" id="GO:0015031">
    <property type="term" value="P:protein transport"/>
    <property type="evidence" value="ECO:0007669"/>
    <property type="project" value="UniProtKB-KW"/>
</dbReference>
<feature type="coiled-coil region" evidence="11">
    <location>
        <begin position="942"/>
        <end position="969"/>
    </location>
</feature>
<feature type="chain" id="PRO_5027022111" evidence="12">
    <location>
        <begin position="32"/>
        <end position="972"/>
    </location>
</feature>
<protein>
    <submittedName>
        <fullName evidence="15">Adhesin YadA</fullName>
    </submittedName>
</protein>
<evidence type="ECO:0000256" key="2">
    <source>
        <dbReference type="ARBA" id="ARBA00004442"/>
    </source>
</evidence>
<dbReference type="SUPFAM" id="SSF101967">
    <property type="entry name" value="Adhesin YadA, collagen-binding domain"/>
    <property type="match status" value="1"/>
</dbReference>
<dbReference type="GO" id="GO:0009986">
    <property type="term" value="C:cell surface"/>
    <property type="evidence" value="ECO:0007669"/>
    <property type="project" value="UniProtKB-SubCell"/>
</dbReference>
<keyword evidence="6" id="KW-0812">Transmembrane</keyword>
<dbReference type="Gene3D" id="2.150.10.10">
    <property type="entry name" value="Serralysin-like metalloprotease, C-terminal"/>
    <property type="match status" value="2"/>
</dbReference>
<feature type="signal peptide" evidence="12">
    <location>
        <begin position="1"/>
        <end position="31"/>
    </location>
</feature>
<keyword evidence="8" id="KW-0653">Protein transport</keyword>
<evidence type="ECO:0000313" key="15">
    <source>
        <dbReference type="EMBL" id="VYT94782.1"/>
    </source>
</evidence>
<evidence type="ECO:0000256" key="7">
    <source>
        <dbReference type="ARBA" id="ARBA00022729"/>
    </source>
</evidence>
<evidence type="ECO:0000256" key="3">
    <source>
        <dbReference type="ARBA" id="ARBA00005848"/>
    </source>
</evidence>
<proteinExistence type="inferred from homology"/>
<organism evidence="15">
    <name type="scientific">Veillonella ratti</name>
    <dbReference type="NCBI Taxonomy" id="103892"/>
    <lineage>
        <taxon>Bacteria</taxon>
        <taxon>Bacillati</taxon>
        <taxon>Bacillota</taxon>
        <taxon>Negativicutes</taxon>
        <taxon>Veillonellales</taxon>
        <taxon>Veillonellaceae</taxon>
        <taxon>Veillonella</taxon>
    </lineage>
</organism>